<accession>A0A8S5LYP6</accession>
<name>A0A8S5LYP6_9CAUD</name>
<protein>
    <submittedName>
        <fullName evidence="1">Head fiber protein</fullName>
    </submittedName>
</protein>
<organism evidence="1">
    <name type="scientific">Siphoviridae sp. cthqG28</name>
    <dbReference type="NCBI Taxonomy" id="2826427"/>
    <lineage>
        <taxon>Viruses</taxon>
        <taxon>Duplodnaviria</taxon>
        <taxon>Heunggongvirae</taxon>
        <taxon>Uroviricota</taxon>
        <taxon>Caudoviricetes</taxon>
    </lineage>
</organism>
<sequence>MINPKKVLDDTGHFSNVPASAIPAATTSAAGGVKKTPAVTDIAKQTVSGADAATVATSATTAVNAVGTKLNALLAQLRAAGIVTP</sequence>
<proteinExistence type="predicted"/>
<dbReference type="EMBL" id="BK014774">
    <property type="protein sequence ID" value="DAD75108.1"/>
    <property type="molecule type" value="Genomic_DNA"/>
</dbReference>
<dbReference type="Gene3D" id="6.10.140.1630">
    <property type="match status" value="1"/>
</dbReference>
<evidence type="ECO:0000313" key="1">
    <source>
        <dbReference type="EMBL" id="DAD75108.1"/>
    </source>
</evidence>
<reference evidence="1" key="1">
    <citation type="journal article" date="2021" name="Proc. Natl. Acad. Sci. U.S.A.">
        <title>A Catalog of Tens of Thousands of Viruses from Human Metagenomes Reveals Hidden Associations with Chronic Diseases.</title>
        <authorList>
            <person name="Tisza M.J."/>
            <person name="Buck C.B."/>
        </authorList>
    </citation>
    <scope>NUCLEOTIDE SEQUENCE</scope>
    <source>
        <strain evidence="1">CthqG28</strain>
    </source>
</reference>